<dbReference type="STRING" id="147645.A6J80_15680"/>
<sequence>MISDAFRAWKQARRVRAAEAEILARSGTPRPHGLTTPLVISLTSHPPRFARLHLVLRSLLAQSVAADRVVLWLDDGDDARLPAEVTNLPVEVRVCPAWRSYKKIVPAVLAFPDAHIVTADDDVYYGPDWLAGLVARAGAGVVAHRAHLVALRDGRPLAYGDWRRNLTQPQAGPLVFPTGVGGVLYAPDVFHSDVTDARLFQALAPSADDVWLYWMHRLCGSRPEKIGHRFRIVEWPGTQEQNLRSTNLAGDGNDRAVAAMLGHYGWSAS</sequence>
<organism evidence="1 2">
    <name type="scientific">Paracoccus yeei</name>
    <dbReference type="NCBI Taxonomy" id="147645"/>
    <lineage>
        <taxon>Bacteria</taxon>
        <taxon>Pseudomonadati</taxon>
        <taxon>Pseudomonadota</taxon>
        <taxon>Alphaproteobacteria</taxon>
        <taxon>Rhodobacterales</taxon>
        <taxon>Paracoccaceae</taxon>
        <taxon>Paracoccus</taxon>
    </lineage>
</organism>
<keyword evidence="2" id="KW-1185">Reference proteome</keyword>
<evidence type="ECO:0000313" key="2">
    <source>
        <dbReference type="Proteomes" id="UP000191257"/>
    </source>
</evidence>
<dbReference type="eggNOG" id="COG0463">
    <property type="taxonomic scope" value="Bacteria"/>
</dbReference>
<dbReference type="GO" id="GO:0016740">
    <property type="term" value="F:transferase activity"/>
    <property type="evidence" value="ECO:0007669"/>
    <property type="project" value="UniProtKB-KW"/>
</dbReference>
<dbReference type="InterPro" id="IPR029044">
    <property type="entry name" value="Nucleotide-diphossugar_trans"/>
</dbReference>
<dbReference type="RefSeq" id="WP_080622102.1">
    <property type="nucleotide sequence ID" value="NZ_CAWMZI010000001.1"/>
</dbReference>
<name>A0A1V0GUX7_9RHOB</name>
<dbReference type="EMBL" id="CP020442">
    <property type="protein sequence ID" value="ARC37618.1"/>
    <property type="molecule type" value="Genomic_DNA"/>
</dbReference>
<dbReference type="KEGG" id="pye:A6J80_15680"/>
<accession>A0A1V0GUX7</accession>
<protein>
    <submittedName>
        <fullName evidence="1">Glycosyltransferase</fullName>
    </submittedName>
</protein>
<evidence type="ECO:0000313" key="1">
    <source>
        <dbReference type="EMBL" id="ARC37618.1"/>
    </source>
</evidence>
<dbReference type="Proteomes" id="UP000191257">
    <property type="component" value="Chromosome"/>
</dbReference>
<dbReference type="SUPFAM" id="SSF53448">
    <property type="entry name" value="Nucleotide-diphospho-sugar transferases"/>
    <property type="match status" value="1"/>
</dbReference>
<dbReference type="AlphaFoldDB" id="A0A1V0GUX7"/>
<proteinExistence type="predicted"/>
<reference evidence="1" key="1">
    <citation type="submission" date="2017-12" db="EMBL/GenBank/DDBJ databases">
        <title>FDA dAtabase for Regulatory Grade micrObial Sequences (FDA-ARGOS): Supporting development and validation of Infectious Disease Dx tests.</title>
        <authorList>
            <person name="Campos J."/>
            <person name="Goldberg B."/>
            <person name="Tallon L."/>
            <person name="Sadzewicz L."/>
            <person name="Sengamalay N."/>
            <person name="Ott S."/>
            <person name="Godinez A."/>
            <person name="Nagaraj S."/>
            <person name="Vyas G."/>
            <person name="Aluvathingal J."/>
            <person name="Nadendla S."/>
            <person name="Geyer C."/>
            <person name="Nandy P."/>
            <person name="Hobson J."/>
            <person name="Sichtig H."/>
        </authorList>
    </citation>
    <scope>NUCLEOTIDE SEQUENCE</scope>
    <source>
        <strain evidence="1">FDAARGOS_252</strain>
    </source>
</reference>
<gene>
    <name evidence="1" type="ORF">A6J80_15680</name>
</gene>